<keyword evidence="2" id="KW-1185">Reference proteome</keyword>
<protein>
    <recommendedName>
        <fullName evidence="3">HAT C-terminal dimerisation domain-containing protein</fullName>
    </recommendedName>
</protein>
<evidence type="ECO:0000313" key="1">
    <source>
        <dbReference type="EMBL" id="KAI6659662.1"/>
    </source>
</evidence>
<organism evidence="1 2">
    <name type="scientific">Oopsacas minuta</name>
    <dbReference type="NCBI Taxonomy" id="111878"/>
    <lineage>
        <taxon>Eukaryota</taxon>
        <taxon>Metazoa</taxon>
        <taxon>Porifera</taxon>
        <taxon>Hexactinellida</taxon>
        <taxon>Hexasterophora</taxon>
        <taxon>Lyssacinosida</taxon>
        <taxon>Leucopsacidae</taxon>
        <taxon>Oopsacas</taxon>
    </lineage>
</organism>
<dbReference type="EMBL" id="JAKMXF010000055">
    <property type="protein sequence ID" value="KAI6659662.1"/>
    <property type="molecule type" value="Genomic_DNA"/>
</dbReference>
<comment type="caution">
    <text evidence="1">The sequence shown here is derived from an EMBL/GenBank/DDBJ whole genome shotgun (WGS) entry which is preliminary data.</text>
</comment>
<evidence type="ECO:0008006" key="3">
    <source>
        <dbReference type="Google" id="ProtNLM"/>
    </source>
</evidence>
<accession>A0AAV7KE92</accession>
<dbReference type="AlphaFoldDB" id="A0AAV7KE92"/>
<reference evidence="1 2" key="1">
    <citation type="journal article" date="2023" name="BMC Biol.">
        <title>The compact genome of the sponge Oopsacas minuta (Hexactinellida) is lacking key metazoan core genes.</title>
        <authorList>
            <person name="Santini S."/>
            <person name="Schenkelaars Q."/>
            <person name="Jourda C."/>
            <person name="Duchesne M."/>
            <person name="Belahbib H."/>
            <person name="Rocher C."/>
            <person name="Selva M."/>
            <person name="Riesgo A."/>
            <person name="Vervoort M."/>
            <person name="Leys S.P."/>
            <person name="Kodjabachian L."/>
            <person name="Le Bivic A."/>
            <person name="Borchiellini C."/>
            <person name="Claverie J.M."/>
            <person name="Renard E."/>
        </authorList>
    </citation>
    <scope>NUCLEOTIDE SEQUENCE [LARGE SCALE GENOMIC DNA]</scope>
    <source>
        <strain evidence="1">SPO-2</strain>
    </source>
</reference>
<proteinExistence type="predicted"/>
<name>A0AAV7KE92_9METZ</name>
<sequence length="207" mass="23972">MLDFVSLQADAWTMRFGSNDLTDTDPVTYWTSYITNPFIGLPDKTAHQWRLYKCCMKELFGMWITTASLERAFSMGKHLAPPQKSRLNISTTASHLLIKTHYKLYREKRERGPSSKRITVEFDCSGTLSNIVDELDIVDSSLEEINFNERDLRHELCKLKLWNPEGSSLLRFPSKLNKLVPHWVVQEKVVDSEFSNESSEPADLTYF</sequence>
<evidence type="ECO:0000313" key="2">
    <source>
        <dbReference type="Proteomes" id="UP001165289"/>
    </source>
</evidence>
<dbReference type="Proteomes" id="UP001165289">
    <property type="component" value="Unassembled WGS sequence"/>
</dbReference>
<gene>
    <name evidence="1" type="ORF">LOD99_14585</name>
</gene>